<dbReference type="GeneID" id="86940362"/>
<evidence type="ECO:0000256" key="6">
    <source>
        <dbReference type="ARBA" id="ARBA00022808"/>
    </source>
</evidence>
<dbReference type="SMART" id="SM01222">
    <property type="entry name" value="FTCD_N"/>
    <property type="match status" value="1"/>
</dbReference>
<protein>
    <recommendedName>
        <fullName evidence="3">glutamate formimidoyltransferase</fullName>
        <ecNumber evidence="3">2.1.2.5</ecNumber>
    </recommendedName>
</protein>
<evidence type="ECO:0000259" key="8">
    <source>
        <dbReference type="SMART" id="SM01221"/>
    </source>
</evidence>
<gene>
    <name evidence="10" type="ORF">HMPREF9623_00579</name>
</gene>
<dbReference type="PANTHER" id="PTHR12234">
    <property type="entry name" value="FORMIMINOTRANSFERASE-CYCLODEAMINASE"/>
    <property type="match status" value="1"/>
</dbReference>
<dbReference type="GO" id="GO:0006547">
    <property type="term" value="P:L-histidine metabolic process"/>
    <property type="evidence" value="ECO:0007669"/>
    <property type="project" value="UniProtKB-KW"/>
</dbReference>
<keyword evidence="4" id="KW-0963">Cytoplasm</keyword>
<feature type="domain" description="Formiminotransferase C-terminal subdomain" evidence="8">
    <location>
        <begin position="183"/>
        <end position="308"/>
    </location>
</feature>
<dbReference type="GO" id="GO:0030409">
    <property type="term" value="F:glutamate formimidoyltransferase activity"/>
    <property type="evidence" value="ECO:0007669"/>
    <property type="project" value="UniProtKB-EC"/>
</dbReference>
<dbReference type="EMBL" id="AGEL01000006">
    <property type="protein sequence ID" value="EHO16980.1"/>
    <property type="molecule type" value="Genomic_DNA"/>
</dbReference>
<feature type="domain" description="Formiminotransferase N-terminal subdomain" evidence="9">
    <location>
        <begin position="4"/>
        <end position="182"/>
    </location>
</feature>
<comment type="subcellular location">
    <subcellularLocation>
        <location evidence="1">Cytoplasm</location>
    </subcellularLocation>
</comment>
<proteinExistence type="predicted"/>
<dbReference type="Proteomes" id="UP000018466">
    <property type="component" value="Unassembled WGS sequence"/>
</dbReference>
<sequence>MAKKLLETVPNYSEGRDMEKVAKIAACFKNRKNVRLLDCQTDVNHNRCVITAVGEPEALRDAVIDSFEVAVQLIDMTKHEGQHPRMGAVDVVPFIPCRNTTVAEADAIAKEVGKAVGEKFGIPVFLYEDSATAPHRANLAKIRKGQFEGMAEKLQDKELWTPDFGPDHIHPTAGVVAIGARMPLIAYNVNLDTDNMEIANHIADAVKNIRGGYHFIKAIGVELKDHYSGKDTVAQVSMNLVNYEKTAIYRAFEAVKMEARRYGVNVLESEIVGVVPMQSLIDCAEYYLQACMFGPMKFDAKKQIMENWLLEDEEEEA</sequence>
<accession>A0AA37DGC3</accession>
<dbReference type="InterPro" id="IPR013802">
    <property type="entry name" value="Formiminotransferase_C"/>
</dbReference>
<dbReference type="PANTHER" id="PTHR12234:SF8">
    <property type="entry name" value="FORMIMINOTRANSFERASE-CYCLODEAMINASE"/>
    <property type="match status" value="1"/>
</dbReference>
<evidence type="ECO:0000256" key="5">
    <source>
        <dbReference type="ARBA" id="ARBA00022679"/>
    </source>
</evidence>
<dbReference type="GO" id="GO:0005737">
    <property type="term" value="C:cytoplasm"/>
    <property type="evidence" value="ECO:0007669"/>
    <property type="project" value="UniProtKB-SubCell"/>
</dbReference>
<evidence type="ECO:0000256" key="1">
    <source>
        <dbReference type="ARBA" id="ARBA00004496"/>
    </source>
</evidence>
<organism evidence="10 11">
    <name type="scientific">Stomatobaculum longum</name>
    <dbReference type="NCBI Taxonomy" id="796942"/>
    <lineage>
        <taxon>Bacteria</taxon>
        <taxon>Bacillati</taxon>
        <taxon>Bacillota</taxon>
        <taxon>Clostridia</taxon>
        <taxon>Lachnospirales</taxon>
        <taxon>Lachnospiraceae</taxon>
        <taxon>Stomatobaculum</taxon>
    </lineage>
</organism>
<dbReference type="EC" id="2.1.2.5" evidence="3"/>
<dbReference type="InterPro" id="IPR022384">
    <property type="entry name" value="FormiminoTrfase_cat_dom_sf"/>
</dbReference>
<evidence type="ECO:0000256" key="7">
    <source>
        <dbReference type="ARBA" id="ARBA00022954"/>
    </source>
</evidence>
<dbReference type="AlphaFoldDB" id="A0AA37DGC3"/>
<evidence type="ECO:0000256" key="4">
    <source>
        <dbReference type="ARBA" id="ARBA00022490"/>
    </source>
</evidence>
<dbReference type="InterPro" id="IPR037070">
    <property type="entry name" value="Formiminotransferase_C_sf"/>
</dbReference>
<dbReference type="GO" id="GO:0005542">
    <property type="term" value="F:folic acid binding"/>
    <property type="evidence" value="ECO:0007669"/>
    <property type="project" value="UniProtKB-KW"/>
</dbReference>
<keyword evidence="11" id="KW-1185">Reference proteome</keyword>
<dbReference type="Gene3D" id="3.30.70.670">
    <property type="entry name" value="Formiminotransferase, C-terminal subdomain"/>
    <property type="match status" value="1"/>
</dbReference>
<evidence type="ECO:0000313" key="11">
    <source>
        <dbReference type="Proteomes" id="UP000018466"/>
    </source>
</evidence>
<dbReference type="NCBIfam" id="TIGR02024">
    <property type="entry name" value="FtcD"/>
    <property type="match status" value="1"/>
</dbReference>
<evidence type="ECO:0000259" key="9">
    <source>
        <dbReference type="SMART" id="SM01222"/>
    </source>
</evidence>
<dbReference type="InterPro" id="IPR004227">
    <property type="entry name" value="Formiminotransferase_cat"/>
</dbReference>
<dbReference type="Pfam" id="PF02971">
    <property type="entry name" value="FTCD"/>
    <property type="match status" value="1"/>
</dbReference>
<dbReference type="InterPro" id="IPR037064">
    <property type="entry name" value="Formiminotransferase_N_sf"/>
</dbReference>
<name>A0AA37DGC3_9FIRM</name>
<reference evidence="10 11" key="1">
    <citation type="submission" date="2011-10" db="EMBL/GenBank/DDBJ databases">
        <title>The Genome Sequence of Lachnospiraceae bacterium ACC2.</title>
        <authorList>
            <consortium name="The Broad Institute Genome Sequencing Platform"/>
            <person name="Earl A."/>
            <person name="Ward D."/>
            <person name="Feldgarden M."/>
            <person name="Gevers D."/>
            <person name="Sizova M."/>
            <person name="Hazen A."/>
            <person name="Epstein S."/>
            <person name="Young S.K."/>
            <person name="Zeng Q."/>
            <person name="Gargeya S."/>
            <person name="Fitzgerald M."/>
            <person name="Haas B."/>
            <person name="Abouelleil A."/>
            <person name="Alvarado L."/>
            <person name="Arachchi H.M."/>
            <person name="Berlin A."/>
            <person name="Brown A."/>
            <person name="Chapman S.B."/>
            <person name="Chen Z."/>
            <person name="Dunbar C."/>
            <person name="Freedman E."/>
            <person name="Gearin G."/>
            <person name="Goldberg J."/>
            <person name="Griggs A."/>
            <person name="Gujja S."/>
            <person name="Heiman D."/>
            <person name="Howarth C."/>
            <person name="Larson L."/>
            <person name="Lui A."/>
            <person name="MacDonald P.J.P."/>
            <person name="Montmayeur A."/>
            <person name="Murphy C."/>
            <person name="Neiman D."/>
            <person name="Pearson M."/>
            <person name="Priest M."/>
            <person name="Roberts A."/>
            <person name="Saif S."/>
            <person name="Shea T."/>
            <person name="Shenoy N."/>
            <person name="Sisk P."/>
            <person name="Stolte C."/>
            <person name="Sykes S."/>
            <person name="Wortman J."/>
            <person name="Nusbaum C."/>
            <person name="Birren B."/>
        </authorList>
    </citation>
    <scope>NUCLEOTIDE SEQUENCE [LARGE SCALE GENOMIC DNA]</scope>
    <source>
        <strain evidence="10 11">ACC2</strain>
    </source>
</reference>
<keyword evidence="6" id="KW-0369">Histidine metabolism</keyword>
<dbReference type="Pfam" id="PF07837">
    <property type="entry name" value="FTCD_N"/>
    <property type="match status" value="1"/>
</dbReference>
<dbReference type="SUPFAM" id="SSF55116">
    <property type="entry name" value="Formiminotransferase domain of formiminotransferase-cyclodeaminase"/>
    <property type="match status" value="2"/>
</dbReference>
<comment type="pathway">
    <text evidence="2">Amino-acid degradation; L-histidine degradation into L-glutamate; L-glutamate from N-formimidoyl-L-glutamate (transferase route): step 1/1.</text>
</comment>
<dbReference type="Gene3D" id="3.30.990.10">
    <property type="entry name" value="Formiminotransferase, N-terminal subdomain"/>
    <property type="match status" value="1"/>
</dbReference>
<evidence type="ECO:0000313" key="10">
    <source>
        <dbReference type="EMBL" id="EHO16980.1"/>
    </source>
</evidence>
<dbReference type="InterPro" id="IPR012886">
    <property type="entry name" value="Formiminotransferase_N"/>
</dbReference>
<comment type="caution">
    <text evidence="10">The sequence shown here is derived from an EMBL/GenBank/DDBJ whole genome shotgun (WGS) entry which is preliminary data.</text>
</comment>
<dbReference type="InterPro" id="IPR051623">
    <property type="entry name" value="FTCD"/>
</dbReference>
<dbReference type="SMART" id="SM01221">
    <property type="entry name" value="FTCD"/>
    <property type="match status" value="1"/>
</dbReference>
<keyword evidence="7" id="KW-0290">Folate-binding</keyword>
<keyword evidence="5" id="KW-0808">Transferase</keyword>
<evidence type="ECO:0000256" key="2">
    <source>
        <dbReference type="ARBA" id="ARBA00005082"/>
    </source>
</evidence>
<dbReference type="RefSeq" id="WP_009532412.1">
    <property type="nucleotide sequence ID" value="NZ_JH590862.1"/>
</dbReference>
<evidence type="ECO:0000256" key="3">
    <source>
        <dbReference type="ARBA" id="ARBA00012252"/>
    </source>
</evidence>